<dbReference type="GO" id="GO:0022857">
    <property type="term" value="F:transmembrane transporter activity"/>
    <property type="evidence" value="ECO:0007669"/>
    <property type="project" value="InterPro"/>
</dbReference>
<keyword evidence="1" id="KW-0472">Membrane</keyword>
<comment type="caution">
    <text evidence="2">The sequence shown here is derived from an EMBL/GenBank/DDBJ whole genome shotgun (WGS) entry which is preliminary data.</text>
</comment>
<evidence type="ECO:0000313" key="2">
    <source>
        <dbReference type="EMBL" id="KRN49564.1"/>
    </source>
</evidence>
<feature type="transmembrane region" description="Helical" evidence="1">
    <location>
        <begin position="38"/>
        <end position="67"/>
    </location>
</feature>
<dbReference type="Pfam" id="PF12822">
    <property type="entry name" value="ECF_trnsprt"/>
    <property type="match status" value="1"/>
</dbReference>
<evidence type="ECO:0000313" key="3">
    <source>
        <dbReference type="Proteomes" id="UP000051841"/>
    </source>
</evidence>
<evidence type="ECO:0008006" key="4">
    <source>
        <dbReference type="Google" id="ProtNLM"/>
    </source>
</evidence>
<protein>
    <recommendedName>
        <fullName evidence="4">ECF transporter S component</fullName>
    </recommendedName>
</protein>
<sequence>MNKSVNTKTITLTGVLLAICIVFQLFKGISPFISGPVVNAVIIIATAAVGLWSGTAIALISPIVAYFLGATPILQVIPLMIPVIMAGNWIMAGATVLYKKNNEDLRGVATLVVGAVLKAAFLWFMVSFIMLPTFGKNIPTPQQIAMKTMFSTVQLITALIGIVIALLLWKRIGQFIEQ</sequence>
<keyword evidence="1" id="KW-1133">Transmembrane helix</keyword>
<evidence type="ECO:0000256" key="1">
    <source>
        <dbReference type="SAM" id="Phobius"/>
    </source>
</evidence>
<keyword evidence="1" id="KW-0812">Transmembrane</keyword>
<feature type="transmembrane region" description="Helical" evidence="1">
    <location>
        <begin position="110"/>
        <end position="131"/>
    </location>
</feature>
<keyword evidence="3" id="KW-1185">Reference proteome</keyword>
<dbReference type="InterPro" id="IPR024529">
    <property type="entry name" value="ECF_trnsprt_substrate-spec"/>
</dbReference>
<dbReference type="RefSeq" id="WP_051550756.1">
    <property type="nucleotide sequence ID" value="NZ_JNKN01000029.1"/>
</dbReference>
<dbReference type="Gene3D" id="1.10.1760.20">
    <property type="match status" value="1"/>
</dbReference>
<proteinExistence type="predicted"/>
<organism evidence="2 3">
    <name type="scientific">Kandleria vitulina DSM 20405</name>
    <dbReference type="NCBI Taxonomy" id="1410657"/>
    <lineage>
        <taxon>Bacteria</taxon>
        <taxon>Bacillati</taxon>
        <taxon>Bacillota</taxon>
        <taxon>Erysipelotrichia</taxon>
        <taxon>Erysipelotrichales</taxon>
        <taxon>Coprobacillaceae</taxon>
        <taxon>Kandleria</taxon>
    </lineage>
</organism>
<dbReference type="EMBL" id="JQBL01000026">
    <property type="protein sequence ID" value="KRN49564.1"/>
    <property type="molecule type" value="Genomic_DNA"/>
</dbReference>
<dbReference type="Proteomes" id="UP000051841">
    <property type="component" value="Unassembled WGS sequence"/>
</dbReference>
<gene>
    <name evidence="2" type="ORF">IV49_GL001004</name>
</gene>
<accession>A0A0R2HI16</accession>
<feature type="transmembrane region" description="Helical" evidence="1">
    <location>
        <begin position="73"/>
        <end position="98"/>
    </location>
</feature>
<feature type="transmembrane region" description="Helical" evidence="1">
    <location>
        <begin position="151"/>
        <end position="169"/>
    </location>
</feature>
<dbReference type="PATRIC" id="fig|1410657.5.peg.1045"/>
<dbReference type="AlphaFoldDB" id="A0A0R2HI16"/>
<name>A0A0R2HI16_9FIRM</name>
<reference evidence="2 3" key="1">
    <citation type="journal article" date="2015" name="Genome Announc.">
        <title>Expanding the biotechnology potential of lactobacilli through comparative genomics of 213 strains and associated genera.</title>
        <authorList>
            <person name="Sun Z."/>
            <person name="Harris H.M."/>
            <person name="McCann A."/>
            <person name="Guo C."/>
            <person name="Argimon S."/>
            <person name="Zhang W."/>
            <person name="Yang X."/>
            <person name="Jeffery I.B."/>
            <person name="Cooney J.C."/>
            <person name="Kagawa T.F."/>
            <person name="Liu W."/>
            <person name="Song Y."/>
            <person name="Salvetti E."/>
            <person name="Wrobel A."/>
            <person name="Rasinkangas P."/>
            <person name="Parkhill J."/>
            <person name="Rea M.C."/>
            <person name="O'Sullivan O."/>
            <person name="Ritari J."/>
            <person name="Douillard F.P."/>
            <person name="Paul Ross R."/>
            <person name="Yang R."/>
            <person name="Briner A.E."/>
            <person name="Felis G.E."/>
            <person name="de Vos W.M."/>
            <person name="Barrangou R."/>
            <person name="Klaenhammer T.R."/>
            <person name="Caufield P.W."/>
            <person name="Cui Y."/>
            <person name="Zhang H."/>
            <person name="O'Toole P.W."/>
        </authorList>
    </citation>
    <scope>NUCLEOTIDE SEQUENCE [LARGE SCALE GENOMIC DNA]</scope>
    <source>
        <strain evidence="2 3">DSM 20405</strain>
    </source>
</reference>
<feature type="transmembrane region" description="Helical" evidence="1">
    <location>
        <begin position="6"/>
        <end position="26"/>
    </location>
</feature>